<feature type="domain" description="C2H2-type" evidence="10">
    <location>
        <begin position="248"/>
        <end position="276"/>
    </location>
</feature>
<dbReference type="InParanoid" id="A0A672G7V3"/>
<name>A0A672G7V3_SALFA</name>
<evidence type="ECO:0000256" key="3">
    <source>
        <dbReference type="ARBA" id="ARBA00022737"/>
    </source>
</evidence>
<keyword evidence="2" id="KW-0479">Metal-binding</keyword>
<dbReference type="AlphaFoldDB" id="A0A672G7V3"/>
<dbReference type="GO" id="GO:0008270">
    <property type="term" value="F:zinc ion binding"/>
    <property type="evidence" value="ECO:0007669"/>
    <property type="project" value="UniProtKB-KW"/>
</dbReference>
<comment type="subcellular location">
    <subcellularLocation>
        <location evidence="1">Nucleus</location>
    </subcellularLocation>
</comment>
<feature type="domain" description="C2H2-type" evidence="10">
    <location>
        <begin position="338"/>
        <end position="366"/>
    </location>
</feature>
<reference evidence="11" key="1">
    <citation type="submission" date="2019-06" db="EMBL/GenBank/DDBJ databases">
        <authorList>
            <consortium name="Wellcome Sanger Institute Data Sharing"/>
        </authorList>
    </citation>
    <scope>NUCLEOTIDE SEQUENCE [LARGE SCALE GENOMIC DNA]</scope>
</reference>
<dbReference type="InterPro" id="IPR013087">
    <property type="entry name" value="Znf_C2H2_type"/>
</dbReference>
<dbReference type="GO" id="GO:0045892">
    <property type="term" value="P:negative regulation of DNA-templated transcription"/>
    <property type="evidence" value="ECO:0007669"/>
    <property type="project" value="UniProtKB-ARBA"/>
</dbReference>
<dbReference type="GeneID" id="115395040"/>
<dbReference type="PROSITE" id="PS50157">
    <property type="entry name" value="ZINC_FINGER_C2H2_2"/>
    <property type="match status" value="6"/>
</dbReference>
<evidence type="ECO:0000256" key="8">
    <source>
        <dbReference type="PROSITE-ProRule" id="PRU00042"/>
    </source>
</evidence>
<dbReference type="SMART" id="SM00355">
    <property type="entry name" value="ZnF_C2H2"/>
    <property type="match status" value="9"/>
</dbReference>
<dbReference type="PANTHER" id="PTHR24391">
    <property type="entry name" value="HISTONE H4 TRANSCRIPTION FACTOR-RELATED"/>
    <property type="match status" value="1"/>
</dbReference>
<dbReference type="OrthoDB" id="10039931at2759"/>
<keyword evidence="4 8" id="KW-0863">Zinc-finger</keyword>
<dbReference type="GO" id="GO:0000978">
    <property type="term" value="F:RNA polymerase II cis-regulatory region sequence-specific DNA binding"/>
    <property type="evidence" value="ECO:0007669"/>
    <property type="project" value="TreeGrafter"/>
</dbReference>
<keyword evidence="6" id="KW-0238">DNA-binding</keyword>
<feature type="domain" description="C2H2-type" evidence="10">
    <location>
        <begin position="277"/>
        <end position="304"/>
    </location>
</feature>
<dbReference type="GO" id="GO:0000981">
    <property type="term" value="F:DNA-binding transcription factor activity, RNA polymerase II-specific"/>
    <property type="evidence" value="ECO:0007669"/>
    <property type="project" value="TreeGrafter"/>
</dbReference>
<keyword evidence="3" id="KW-0677">Repeat</keyword>
<dbReference type="SUPFAM" id="SSF57667">
    <property type="entry name" value="beta-beta-alpha zinc fingers"/>
    <property type="match status" value="3"/>
</dbReference>
<dbReference type="InterPro" id="IPR051574">
    <property type="entry name" value="ZnF_E-box_Homeobox"/>
</dbReference>
<feature type="region of interest" description="Disordered" evidence="9">
    <location>
        <begin position="399"/>
        <end position="430"/>
    </location>
</feature>
<proteinExistence type="predicted"/>
<evidence type="ECO:0000256" key="7">
    <source>
        <dbReference type="ARBA" id="ARBA00023242"/>
    </source>
</evidence>
<feature type="domain" description="C2H2-type" evidence="10">
    <location>
        <begin position="222"/>
        <end position="249"/>
    </location>
</feature>
<accession>A0A672G7V3</accession>
<dbReference type="Proteomes" id="UP000472267">
    <property type="component" value="Chromosome 10"/>
</dbReference>
<sequence length="488" mass="56251">MPPNKRIQKETLKLGCEWGSCQESFSRMENFCKHAETHLSAESSAEKDEEDSEEGEKNCLWRDCGFCSVEGSEELRRHVFFHCYHTKLKQLGQQVLNAQPEIGSCSIAYQNRNVVPEIPDNFTCLWDDCEQPPYENPEWFYRHVEMHSLCVEVPAGECEFPIRCGWKDCEASVKGRPKLREHLRSHTQEKVVACPGCGGMYANNTKLFDHIIRQSAMEGQRFQCSHCSKRFATERLLRDHMRTHVSHYKCPLCDMTCPSPSSLRNHIKFRHSNEKPYSCEYCEYSCKNLVDLRKHLDTHSSEPAFRCDAPGCSFSCRTFGTMKIHYKREHEGSFIARYKCHVCDQCFTRGNNLTVHLHKKHQFKWPSGHPRFRYKEHEDGFLRLQLIRYESVELTEQLMRERQSRQAEEEDGGGGGGGVEEGSARAAPPEVQVELREVLLEEQRTEEPAEGQEESVLYVLTESLTPAGEDAVMLQLQDAAQQQGMPVV</sequence>
<keyword evidence="5" id="KW-0862">Zinc</keyword>
<dbReference type="FunFam" id="3.30.160.60:FF:000100">
    <property type="entry name" value="Zinc finger 45-like"/>
    <property type="match status" value="1"/>
</dbReference>
<dbReference type="Pfam" id="PF00096">
    <property type="entry name" value="zf-C2H2"/>
    <property type="match status" value="3"/>
</dbReference>
<protein>
    <recommendedName>
        <fullName evidence="10">C2H2-type domain-containing protein</fullName>
    </recommendedName>
</protein>
<dbReference type="InterPro" id="IPR036236">
    <property type="entry name" value="Znf_C2H2_sf"/>
</dbReference>
<dbReference type="Pfam" id="PF12874">
    <property type="entry name" value="zf-met"/>
    <property type="match status" value="1"/>
</dbReference>
<keyword evidence="7" id="KW-0539">Nucleus</keyword>
<gene>
    <name evidence="11" type="primary">hinfp</name>
</gene>
<feature type="domain" description="C2H2-type" evidence="10">
    <location>
        <begin position="14"/>
        <end position="43"/>
    </location>
</feature>
<evidence type="ECO:0000256" key="6">
    <source>
        <dbReference type="ARBA" id="ARBA00023125"/>
    </source>
</evidence>
<dbReference type="GO" id="GO:0005634">
    <property type="term" value="C:nucleus"/>
    <property type="evidence" value="ECO:0007669"/>
    <property type="project" value="UniProtKB-SubCell"/>
</dbReference>
<evidence type="ECO:0000256" key="4">
    <source>
        <dbReference type="ARBA" id="ARBA00022771"/>
    </source>
</evidence>
<evidence type="ECO:0000256" key="9">
    <source>
        <dbReference type="SAM" id="MobiDB-lite"/>
    </source>
</evidence>
<reference evidence="11" key="3">
    <citation type="submission" date="2025-09" db="UniProtKB">
        <authorList>
            <consortium name="Ensembl"/>
        </authorList>
    </citation>
    <scope>IDENTIFICATION</scope>
</reference>
<organism evidence="11 12">
    <name type="scientific">Salarias fasciatus</name>
    <name type="common">Jewelled blenny</name>
    <name type="synonym">Blennius fasciatus</name>
    <dbReference type="NCBI Taxonomy" id="181472"/>
    <lineage>
        <taxon>Eukaryota</taxon>
        <taxon>Metazoa</taxon>
        <taxon>Chordata</taxon>
        <taxon>Craniata</taxon>
        <taxon>Vertebrata</taxon>
        <taxon>Euteleostomi</taxon>
        <taxon>Actinopterygii</taxon>
        <taxon>Neopterygii</taxon>
        <taxon>Teleostei</taxon>
        <taxon>Neoteleostei</taxon>
        <taxon>Acanthomorphata</taxon>
        <taxon>Ovalentaria</taxon>
        <taxon>Blenniimorphae</taxon>
        <taxon>Blenniiformes</taxon>
        <taxon>Blennioidei</taxon>
        <taxon>Blenniidae</taxon>
        <taxon>Salariinae</taxon>
        <taxon>Salarias</taxon>
    </lineage>
</organism>
<dbReference type="PANTHER" id="PTHR24391:SF26">
    <property type="entry name" value="HISTONE H4 TRANSCRIPTION FACTOR"/>
    <property type="match status" value="1"/>
</dbReference>
<evidence type="ECO:0000256" key="1">
    <source>
        <dbReference type="ARBA" id="ARBA00004123"/>
    </source>
</evidence>
<dbReference type="OMA" id="GERNCLW"/>
<evidence type="ECO:0000259" key="10">
    <source>
        <dbReference type="PROSITE" id="PS50157"/>
    </source>
</evidence>
<reference evidence="11" key="2">
    <citation type="submission" date="2025-08" db="UniProtKB">
        <authorList>
            <consortium name="Ensembl"/>
        </authorList>
    </citation>
    <scope>IDENTIFICATION</scope>
</reference>
<evidence type="ECO:0000256" key="2">
    <source>
        <dbReference type="ARBA" id="ARBA00022723"/>
    </source>
</evidence>
<feature type="domain" description="C2H2-type" evidence="10">
    <location>
        <begin position="162"/>
        <end position="191"/>
    </location>
</feature>
<dbReference type="Ensembl" id="ENSSFAT00005007610.1">
    <property type="protein sequence ID" value="ENSSFAP00005007234.1"/>
    <property type="gene ID" value="ENSSFAG00005004290.1"/>
</dbReference>
<keyword evidence="12" id="KW-1185">Reference proteome</keyword>
<evidence type="ECO:0000313" key="11">
    <source>
        <dbReference type="Ensembl" id="ENSSFAP00005007234.1"/>
    </source>
</evidence>
<dbReference type="CTD" id="25988"/>
<evidence type="ECO:0000256" key="5">
    <source>
        <dbReference type="ARBA" id="ARBA00022833"/>
    </source>
</evidence>
<dbReference type="Gene3D" id="3.30.160.60">
    <property type="entry name" value="Classic Zinc Finger"/>
    <property type="match status" value="4"/>
</dbReference>
<dbReference type="PROSITE" id="PS00028">
    <property type="entry name" value="ZINC_FINGER_C2H2_1"/>
    <property type="match status" value="6"/>
</dbReference>
<evidence type="ECO:0000313" key="12">
    <source>
        <dbReference type="Proteomes" id="UP000472267"/>
    </source>
</evidence>
<dbReference type="RefSeq" id="XP_029956251.1">
    <property type="nucleotide sequence ID" value="XM_030100391.1"/>
</dbReference>